<dbReference type="Pfam" id="PF14833">
    <property type="entry name" value="NAD_binding_11"/>
    <property type="match status" value="1"/>
</dbReference>
<evidence type="ECO:0000256" key="1">
    <source>
        <dbReference type="ARBA" id="ARBA00009080"/>
    </source>
</evidence>
<comment type="similarity">
    <text evidence="1">Belongs to the HIBADH-related family.</text>
</comment>
<dbReference type="InterPro" id="IPR002204">
    <property type="entry name" value="3-OH-isobutyrate_DH-rel_CS"/>
</dbReference>
<dbReference type="Gene3D" id="1.10.1040.10">
    <property type="entry name" value="N-(1-d-carboxylethyl)-l-norvaline Dehydrogenase, domain 2"/>
    <property type="match status" value="1"/>
</dbReference>
<reference evidence="8" key="1">
    <citation type="submission" date="2016-10" db="EMBL/GenBank/DDBJ databases">
        <authorList>
            <person name="Varghese N."/>
            <person name="Submissions S."/>
        </authorList>
    </citation>
    <scope>NUCLEOTIDE SEQUENCE [LARGE SCALE GENOMIC DNA]</scope>
    <source>
        <strain evidence="8">ATCC 35263</strain>
    </source>
</reference>
<proteinExistence type="inferred from homology"/>
<name>A0A1H6FS37_THEAL</name>
<dbReference type="InterPro" id="IPR008927">
    <property type="entry name" value="6-PGluconate_DH-like_C_sf"/>
</dbReference>
<evidence type="ECO:0000256" key="4">
    <source>
        <dbReference type="PIRSR" id="PIRSR000103-1"/>
    </source>
</evidence>
<feature type="domain" description="6-phosphogluconate dehydrogenase NADP-binding" evidence="5">
    <location>
        <begin position="3"/>
        <end position="163"/>
    </location>
</feature>
<dbReference type="InterPro" id="IPR029154">
    <property type="entry name" value="HIBADH-like_NADP-bd"/>
</dbReference>
<dbReference type="GO" id="GO:0051287">
    <property type="term" value="F:NAD binding"/>
    <property type="evidence" value="ECO:0007669"/>
    <property type="project" value="InterPro"/>
</dbReference>
<evidence type="ECO:0000313" key="7">
    <source>
        <dbReference type="EMBL" id="SEH13709.1"/>
    </source>
</evidence>
<dbReference type="RefSeq" id="WP_143038636.1">
    <property type="nucleotide sequence ID" value="NZ_FNWJ01000002.1"/>
</dbReference>
<evidence type="ECO:0000313" key="8">
    <source>
        <dbReference type="Proteomes" id="UP000222056"/>
    </source>
</evidence>
<gene>
    <name evidence="7" type="ORF">SAMN02745716_1274</name>
</gene>
<evidence type="ECO:0000256" key="2">
    <source>
        <dbReference type="ARBA" id="ARBA00023002"/>
    </source>
</evidence>
<protein>
    <submittedName>
        <fullName evidence="7">3-hydroxyisobutyrate dehydrogenase</fullName>
    </submittedName>
</protein>
<dbReference type="GO" id="GO:0050661">
    <property type="term" value="F:NADP binding"/>
    <property type="evidence" value="ECO:0007669"/>
    <property type="project" value="InterPro"/>
</dbReference>
<dbReference type="PIRSF" id="PIRSF000103">
    <property type="entry name" value="HIBADH"/>
    <property type="match status" value="1"/>
</dbReference>
<dbReference type="EMBL" id="FNWJ01000002">
    <property type="protein sequence ID" value="SEH13709.1"/>
    <property type="molecule type" value="Genomic_DNA"/>
</dbReference>
<evidence type="ECO:0000259" key="5">
    <source>
        <dbReference type="Pfam" id="PF03446"/>
    </source>
</evidence>
<dbReference type="Proteomes" id="UP000222056">
    <property type="component" value="Unassembled WGS sequence"/>
</dbReference>
<dbReference type="InterPro" id="IPR013328">
    <property type="entry name" value="6PGD_dom2"/>
</dbReference>
<dbReference type="AlphaFoldDB" id="A0A1H6FS37"/>
<dbReference type="OrthoDB" id="3185659at2"/>
<dbReference type="PANTHER" id="PTHR43060:SF15">
    <property type="entry name" value="3-HYDROXYISOBUTYRATE DEHYDROGENASE-LIKE 1, MITOCHONDRIAL-RELATED"/>
    <property type="match status" value="1"/>
</dbReference>
<feature type="active site" evidence="4">
    <location>
        <position position="172"/>
    </location>
</feature>
<dbReference type="InterPro" id="IPR006115">
    <property type="entry name" value="6PGDH_NADP-bd"/>
</dbReference>
<organism evidence="7 8">
    <name type="scientific">Thermoleophilum album</name>
    <dbReference type="NCBI Taxonomy" id="29539"/>
    <lineage>
        <taxon>Bacteria</taxon>
        <taxon>Bacillati</taxon>
        <taxon>Actinomycetota</taxon>
        <taxon>Thermoleophilia</taxon>
        <taxon>Thermoleophilales</taxon>
        <taxon>Thermoleophilaceae</taxon>
        <taxon>Thermoleophilum</taxon>
    </lineage>
</organism>
<dbReference type="GO" id="GO:0016491">
    <property type="term" value="F:oxidoreductase activity"/>
    <property type="evidence" value="ECO:0007669"/>
    <property type="project" value="UniProtKB-KW"/>
</dbReference>
<dbReference type="Gene3D" id="3.40.50.720">
    <property type="entry name" value="NAD(P)-binding Rossmann-like Domain"/>
    <property type="match status" value="1"/>
</dbReference>
<dbReference type="PANTHER" id="PTHR43060">
    <property type="entry name" value="3-HYDROXYISOBUTYRATE DEHYDROGENASE-LIKE 1, MITOCHONDRIAL-RELATED"/>
    <property type="match status" value="1"/>
</dbReference>
<dbReference type="PROSITE" id="PS00895">
    <property type="entry name" value="3_HYDROXYISOBUT_DH"/>
    <property type="match status" value="1"/>
</dbReference>
<dbReference type="InterPro" id="IPR015815">
    <property type="entry name" value="HIBADH-related"/>
</dbReference>
<dbReference type="InterPro" id="IPR036291">
    <property type="entry name" value="NAD(P)-bd_dom_sf"/>
</dbReference>
<accession>A0A1H6FS37</accession>
<sequence>MRTVAFLGLGIMGWPMARNLARAGYQLRVWTRTREKAERFAREHRASAHPTPAAAAENADAVVTMLPDAPEVEEALLGSAGAASTLAQGAMAIDCSTIGPTAARRIGDRLAALGIAFCDAPVTGSRPRAEAATLTFMVGGNSEVVARARPLLEAMGELIVHVGGRGHGAFAKVIANAVTAINAAAVGEALATVQAAGIDPQRWLEVARAGSSGSQMLELKAPAMLARDYTPLFRLRHMLKDLRHYLDEAEKLGLEPALARTAERLYERALALGLGDQDFAAVAEVAGGARSAPRRTP</sequence>
<feature type="domain" description="3-hydroxyisobutyrate dehydrogenase-like NAD-binding" evidence="6">
    <location>
        <begin position="166"/>
        <end position="285"/>
    </location>
</feature>
<evidence type="ECO:0000259" key="6">
    <source>
        <dbReference type="Pfam" id="PF14833"/>
    </source>
</evidence>
<dbReference type="Pfam" id="PF03446">
    <property type="entry name" value="NAD_binding_2"/>
    <property type="match status" value="1"/>
</dbReference>
<dbReference type="SUPFAM" id="SSF51735">
    <property type="entry name" value="NAD(P)-binding Rossmann-fold domains"/>
    <property type="match status" value="1"/>
</dbReference>
<keyword evidence="3" id="KW-0520">NAD</keyword>
<keyword evidence="2" id="KW-0560">Oxidoreductase</keyword>
<keyword evidence="8" id="KW-1185">Reference proteome</keyword>
<dbReference type="STRING" id="29539.SAMN02745716_1274"/>
<dbReference type="SUPFAM" id="SSF48179">
    <property type="entry name" value="6-phosphogluconate dehydrogenase C-terminal domain-like"/>
    <property type="match status" value="1"/>
</dbReference>
<evidence type="ECO:0000256" key="3">
    <source>
        <dbReference type="ARBA" id="ARBA00023027"/>
    </source>
</evidence>
<dbReference type="GO" id="GO:0016054">
    <property type="term" value="P:organic acid catabolic process"/>
    <property type="evidence" value="ECO:0007669"/>
    <property type="project" value="UniProtKB-ARBA"/>
</dbReference>